<dbReference type="PANTHER" id="PTHR45657">
    <property type="entry name" value="CRAL-TRIO DOMAIN-CONTAINING PROTEIN YKL091C-RELATED"/>
    <property type="match status" value="1"/>
</dbReference>
<organism evidence="3 4">
    <name type="scientific">Tilletia horrida</name>
    <dbReference type="NCBI Taxonomy" id="155126"/>
    <lineage>
        <taxon>Eukaryota</taxon>
        <taxon>Fungi</taxon>
        <taxon>Dikarya</taxon>
        <taxon>Basidiomycota</taxon>
        <taxon>Ustilaginomycotina</taxon>
        <taxon>Exobasidiomycetes</taxon>
        <taxon>Tilletiales</taxon>
        <taxon>Tilletiaceae</taxon>
        <taxon>Tilletia</taxon>
    </lineage>
</organism>
<dbReference type="PANTHER" id="PTHR45657:SF1">
    <property type="entry name" value="CRAL-TRIO DOMAIN-CONTAINING PROTEIN YKL091C-RELATED"/>
    <property type="match status" value="1"/>
</dbReference>
<keyword evidence="4" id="KW-1185">Reference proteome</keyword>
<dbReference type="InterPro" id="IPR036273">
    <property type="entry name" value="CRAL/TRIO_N_dom_sf"/>
</dbReference>
<name>A0AAN6GNJ3_9BASI</name>
<feature type="region of interest" description="Disordered" evidence="1">
    <location>
        <begin position="116"/>
        <end position="142"/>
    </location>
</feature>
<dbReference type="AlphaFoldDB" id="A0AAN6GNJ3"/>
<dbReference type="InterPro" id="IPR011074">
    <property type="entry name" value="CRAL/TRIO_N_dom"/>
</dbReference>
<evidence type="ECO:0000259" key="2">
    <source>
        <dbReference type="SMART" id="SM01100"/>
    </source>
</evidence>
<evidence type="ECO:0000313" key="3">
    <source>
        <dbReference type="EMBL" id="KAK0543215.1"/>
    </source>
</evidence>
<feature type="compositionally biased region" description="Low complexity" evidence="1">
    <location>
        <begin position="23"/>
        <end position="57"/>
    </location>
</feature>
<dbReference type="Gene3D" id="1.10.8.20">
    <property type="entry name" value="N-terminal domain of phosphatidylinositol transfer protein sec14p"/>
    <property type="match status" value="1"/>
</dbReference>
<dbReference type="SMART" id="SM01100">
    <property type="entry name" value="CRAL_TRIO_N"/>
    <property type="match status" value="1"/>
</dbReference>
<proteinExistence type="predicted"/>
<dbReference type="SUPFAM" id="SSF46938">
    <property type="entry name" value="CRAL/TRIO N-terminal domain"/>
    <property type="match status" value="1"/>
</dbReference>
<feature type="domain" description="CRAL/TRIO N-terminal" evidence="2">
    <location>
        <begin position="149"/>
        <end position="174"/>
    </location>
</feature>
<dbReference type="Proteomes" id="UP001176517">
    <property type="component" value="Unassembled WGS sequence"/>
</dbReference>
<feature type="region of interest" description="Disordered" evidence="1">
    <location>
        <begin position="1"/>
        <end position="65"/>
    </location>
</feature>
<dbReference type="Pfam" id="PF03765">
    <property type="entry name" value="CRAL_TRIO_N"/>
    <property type="match status" value="1"/>
</dbReference>
<feature type="non-terminal residue" evidence="3">
    <location>
        <position position="205"/>
    </location>
</feature>
<dbReference type="InterPro" id="IPR051026">
    <property type="entry name" value="PI/PC_transfer"/>
</dbReference>
<evidence type="ECO:0000256" key="1">
    <source>
        <dbReference type="SAM" id="MobiDB-lite"/>
    </source>
</evidence>
<dbReference type="EMBL" id="JAPDMZ010000387">
    <property type="protein sequence ID" value="KAK0543215.1"/>
    <property type="molecule type" value="Genomic_DNA"/>
</dbReference>
<gene>
    <name evidence="3" type="primary">SEC14_3</name>
    <name evidence="3" type="ORF">OC846_006495</name>
</gene>
<protein>
    <submittedName>
        <fullName evidence="3">Cytosolic factor, phosphatidylinositol/phosphatidylcholine transfer protein</fullName>
    </submittedName>
</protein>
<evidence type="ECO:0000313" key="4">
    <source>
        <dbReference type="Proteomes" id="UP001176517"/>
    </source>
</evidence>
<comment type="caution">
    <text evidence="3">The sequence shown here is derived from an EMBL/GenBank/DDBJ whole genome shotgun (WGS) entry which is preliminary data.</text>
</comment>
<accession>A0AAN6GNJ3</accession>
<reference evidence="3" key="1">
    <citation type="journal article" date="2023" name="PhytoFront">
        <title>Draft Genome Resources of Seven Strains of Tilletia horrida, Causal Agent of Kernel Smut of Rice.</title>
        <authorList>
            <person name="Khanal S."/>
            <person name="Antony Babu S."/>
            <person name="Zhou X.G."/>
        </authorList>
    </citation>
    <scope>NUCLEOTIDE SEQUENCE</scope>
    <source>
        <strain evidence="3">TX6</strain>
    </source>
</reference>
<sequence length="205" mass="22322">MSGSTANDNAAGLGVPKPKLQHSASTSSSLLAPPSTKSLNKAASSSSLRRTSSKQSLNNRSNPTLDAAAAVTKTWAPLPGHIGNLTPAQEKALAELRIRLDKAGLLGDDSQAASKAQRRRFAAKASNNTEEHEGREEEEAPGADAFPYQDLMLLRFLRARQFNVENAHQMYAKAAAWRKEVDIDQCLEEFHFTEQEAVASYGWRM</sequence>